<dbReference type="Pfam" id="PF01381">
    <property type="entry name" value="HTH_3"/>
    <property type="match status" value="1"/>
</dbReference>
<dbReference type="CDD" id="cd00093">
    <property type="entry name" value="HTH_XRE"/>
    <property type="match status" value="1"/>
</dbReference>
<feature type="domain" description="HTH cro/C1-type" evidence="1">
    <location>
        <begin position="31"/>
        <end position="77"/>
    </location>
</feature>
<dbReference type="Proteomes" id="UP000030625">
    <property type="component" value="Chromosome"/>
</dbReference>
<dbReference type="STRING" id="1447716.AH68_08550"/>
<sequence>MIMDTKSDEFKLLRKRARKSIQSDSQIIEDLKQRRKELGLSQEEVAYRMGVSQPDISMIEKGNADPRQSTLRRYANAVSCMIDHELIPFEDESDLPVSETVVVGYEGVPCAVENRHISGSLEGVTYLSRLECKSYSESRCDGLPVWQGA</sequence>
<dbReference type="PROSITE" id="PS50943">
    <property type="entry name" value="HTH_CROC1"/>
    <property type="match status" value="1"/>
</dbReference>
<dbReference type="Gene3D" id="1.10.260.40">
    <property type="entry name" value="lambda repressor-like DNA-binding domains"/>
    <property type="match status" value="1"/>
</dbReference>
<reference evidence="2 3" key="1">
    <citation type="journal article" date="2015" name="Genome Announc.">
        <title>Complete and Assembled Genome Sequence of Bifidobacterium kashiwanohense PV20-2, Isolated from the Feces of an Anemic Kenyan Infant.</title>
        <authorList>
            <person name="Vazquez-Gutierrez P."/>
            <person name="Lacroix C."/>
            <person name="Chassard C."/>
            <person name="Klumpp J."/>
            <person name="Jans C."/>
            <person name="Stevens M.J."/>
        </authorList>
    </citation>
    <scope>NUCLEOTIDE SEQUENCE [LARGE SCALE GENOMIC DNA]</scope>
    <source>
        <strain evidence="2 3">PV20-2</strain>
    </source>
</reference>
<dbReference type="HOGENOM" id="CLU_1746112_0_0_11"/>
<accession>A0A0A7I428</accession>
<evidence type="ECO:0000313" key="2">
    <source>
        <dbReference type="EMBL" id="AIZ15082.1"/>
    </source>
</evidence>
<dbReference type="GO" id="GO:0003677">
    <property type="term" value="F:DNA binding"/>
    <property type="evidence" value="ECO:0007669"/>
    <property type="project" value="InterPro"/>
</dbReference>
<dbReference type="SUPFAM" id="SSF47413">
    <property type="entry name" value="lambda repressor-like DNA-binding domains"/>
    <property type="match status" value="1"/>
</dbReference>
<organism evidence="2 3">
    <name type="scientific">Bifidobacterium catenulatum PV20-2</name>
    <dbReference type="NCBI Taxonomy" id="1447716"/>
    <lineage>
        <taxon>Bacteria</taxon>
        <taxon>Bacillati</taxon>
        <taxon>Actinomycetota</taxon>
        <taxon>Actinomycetes</taxon>
        <taxon>Bifidobacteriales</taxon>
        <taxon>Bifidobacteriaceae</taxon>
        <taxon>Bifidobacterium</taxon>
    </lineage>
</organism>
<dbReference type="InterPro" id="IPR001387">
    <property type="entry name" value="Cro/C1-type_HTH"/>
</dbReference>
<dbReference type="KEGG" id="bka:AH68_08550"/>
<name>A0A0A7I428_9BIFI</name>
<protein>
    <recommendedName>
        <fullName evidence="1">HTH cro/C1-type domain-containing protein</fullName>
    </recommendedName>
</protein>
<dbReference type="AlphaFoldDB" id="A0A0A7I428"/>
<gene>
    <name evidence="2" type="ORF">AH68_08550</name>
</gene>
<dbReference type="SMART" id="SM00530">
    <property type="entry name" value="HTH_XRE"/>
    <property type="match status" value="1"/>
</dbReference>
<dbReference type="EMBL" id="CP007456">
    <property type="protein sequence ID" value="AIZ15082.1"/>
    <property type="molecule type" value="Genomic_DNA"/>
</dbReference>
<proteinExistence type="predicted"/>
<evidence type="ECO:0000313" key="3">
    <source>
        <dbReference type="Proteomes" id="UP000030625"/>
    </source>
</evidence>
<evidence type="ECO:0000259" key="1">
    <source>
        <dbReference type="PROSITE" id="PS50943"/>
    </source>
</evidence>
<dbReference type="InterPro" id="IPR010982">
    <property type="entry name" value="Lambda_DNA-bd_dom_sf"/>
</dbReference>